<keyword evidence="2" id="KW-1185">Reference proteome</keyword>
<dbReference type="EMBL" id="MU006716">
    <property type="protein sequence ID" value="KAF2627645.1"/>
    <property type="molecule type" value="Genomic_DNA"/>
</dbReference>
<evidence type="ECO:0000313" key="1">
    <source>
        <dbReference type="EMBL" id="KAF2627645.1"/>
    </source>
</evidence>
<accession>A0ACB6S088</accession>
<comment type="caution">
    <text evidence="1">The sequence shown here is derived from an EMBL/GenBank/DDBJ whole genome shotgun (WGS) entry which is preliminary data.</text>
</comment>
<name>A0ACB6S088_9PLEO</name>
<sequence>MEPDRLSNEVLSFAISNGAQFIYWLLYLMMIYNITLISQEQDWGKLDMDVNSFSQEYLLQLPMKMLFPTMAYSVLRRWMLGEALQAQEAIWLENADGRYVEHSRYNITYTAHAVWTAAFLSLLMAGVCWWAFTYKREGFVPQMFGSGKQFRHAGLATEQGREIVANVLFAGKDLDAQKEELDERTLEVPTLQKVGRET</sequence>
<organism evidence="1 2">
    <name type="scientific">Macroventuria anomochaeta</name>
    <dbReference type="NCBI Taxonomy" id="301207"/>
    <lineage>
        <taxon>Eukaryota</taxon>
        <taxon>Fungi</taxon>
        <taxon>Dikarya</taxon>
        <taxon>Ascomycota</taxon>
        <taxon>Pezizomycotina</taxon>
        <taxon>Dothideomycetes</taxon>
        <taxon>Pleosporomycetidae</taxon>
        <taxon>Pleosporales</taxon>
        <taxon>Pleosporineae</taxon>
        <taxon>Didymellaceae</taxon>
        <taxon>Macroventuria</taxon>
    </lineage>
</organism>
<reference evidence="1" key="1">
    <citation type="journal article" date="2020" name="Stud. Mycol.">
        <title>101 Dothideomycetes genomes: a test case for predicting lifestyles and emergence of pathogens.</title>
        <authorList>
            <person name="Haridas S."/>
            <person name="Albert R."/>
            <person name="Binder M."/>
            <person name="Bloem J."/>
            <person name="Labutti K."/>
            <person name="Salamov A."/>
            <person name="Andreopoulos B."/>
            <person name="Baker S."/>
            <person name="Barry K."/>
            <person name="Bills G."/>
            <person name="Bluhm B."/>
            <person name="Cannon C."/>
            <person name="Castanera R."/>
            <person name="Culley D."/>
            <person name="Daum C."/>
            <person name="Ezra D."/>
            <person name="Gonzalez J."/>
            <person name="Henrissat B."/>
            <person name="Kuo A."/>
            <person name="Liang C."/>
            <person name="Lipzen A."/>
            <person name="Lutzoni F."/>
            <person name="Magnuson J."/>
            <person name="Mondo S."/>
            <person name="Nolan M."/>
            <person name="Ohm R."/>
            <person name="Pangilinan J."/>
            <person name="Park H.-J."/>
            <person name="Ramirez L."/>
            <person name="Alfaro M."/>
            <person name="Sun H."/>
            <person name="Tritt A."/>
            <person name="Yoshinaga Y."/>
            <person name="Zwiers L.-H."/>
            <person name="Turgeon B."/>
            <person name="Goodwin S."/>
            <person name="Spatafora J."/>
            <person name="Crous P."/>
            <person name="Grigoriev I."/>
        </authorList>
    </citation>
    <scope>NUCLEOTIDE SEQUENCE</scope>
    <source>
        <strain evidence="1">CBS 525.71</strain>
    </source>
</reference>
<evidence type="ECO:0000313" key="2">
    <source>
        <dbReference type="Proteomes" id="UP000799754"/>
    </source>
</evidence>
<protein>
    <submittedName>
        <fullName evidence="1">Uncharacterized protein</fullName>
    </submittedName>
</protein>
<proteinExistence type="predicted"/>
<dbReference type="Proteomes" id="UP000799754">
    <property type="component" value="Unassembled WGS sequence"/>
</dbReference>
<gene>
    <name evidence="1" type="ORF">BU25DRAFT_440025</name>
</gene>